<dbReference type="SUPFAM" id="SSF49503">
    <property type="entry name" value="Cupredoxins"/>
    <property type="match status" value="3"/>
</dbReference>
<evidence type="ECO:0000259" key="12">
    <source>
        <dbReference type="Pfam" id="PF07732"/>
    </source>
</evidence>
<dbReference type="PANTHER" id="PTHR48267:SF1">
    <property type="entry name" value="BILIRUBIN OXIDASE"/>
    <property type="match status" value="1"/>
</dbReference>
<dbReference type="GO" id="GO:0016491">
    <property type="term" value="F:oxidoreductase activity"/>
    <property type="evidence" value="ECO:0007669"/>
    <property type="project" value="UniProtKB-KW"/>
</dbReference>
<dbReference type="InterPro" id="IPR006311">
    <property type="entry name" value="TAT_signal"/>
</dbReference>
<comment type="similarity">
    <text evidence="1">Belongs to the multicopper oxidase family.</text>
</comment>
<evidence type="ECO:0000256" key="7">
    <source>
        <dbReference type="ARBA" id="ARBA00042896"/>
    </source>
</evidence>
<evidence type="ECO:0000313" key="14">
    <source>
        <dbReference type="Proteomes" id="UP001165136"/>
    </source>
</evidence>
<reference evidence="13" key="1">
    <citation type="submission" date="2023-03" db="EMBL/GenBank/DDBJ databases">
        <title>Amycolatopsis taiwanensis NBRC 103393.</title>
        <authorList>
            <person name="Ichikawa N."/>
            <person name="Sato H."/>
            <person name="Tonouchi N."/>
        </authorList>
    </citation>
    <scope>NUCLEOTIDE SEQUENCE</scope>
    <source>
        <strain evidence="13">NBRC 103393</strain>
    </source>
</reference>
<dbReference type="PANTHER" id="PTHR48267">
    <property type="entry name" value="CUPREDOXIN SUPERFAMILY PROTEIN"/>
    <property type="match status" value="1"/>
</dbReference>
<feature type="domain" description="Plastocyanin-like" evidence="12">
    <location>
        <begin position="192"/>
        <end position="223"/>
    </location>
</feature>
<evidence type="ECO:0000256" key="9">
    <source>
        <dbReference type="ARBA" id="ARBA00048092"/>
    </source>
</evidence>
<keyword evidence="14" id="KW-1185">Reference proteome</keyword>
<keyword evidence="13" id="KW-0167">Capsid protein</keyword>
<evidence type="ECO:0000256" key="4">
    <source>
        <dbReference type="ARBA" id="ARBA00023002"/>
    </source>
</evidence>
<dbReference type="Pfam" id="PF07731">
    <property type="entry name" value="Cu-oxidase_2"/>
    <property type="match status" value="1"/>
</dbReference>
<dbReference type="InterPro" id="IPR011707">
    <property type="entry name" value="Cu-oxidase-like_N"/>
</dbReference>
<name>A0A9W6R4X9_9PSEU</name>
<dbReference type="GO" id="GO:0005507">
    <property type="term" value="F:copper ion binding"/>
    <property type="evidence" value="ECO:0007669"/>
    <property type="project" value="InterPro"/>
</dbReference>
<dbReference type="Proteomes" id="UP001165136">
    <property type="component" value="Unassembled WGS sequence"/>
</dbReference>
<evidence type="ECO:0000256" key="8">
    <source>
        <dbReference type="ARBA" id="ARBA00043090"/>
    </source>
</evidence>
<evidence type="ECO:0000256" key="1">
    <source>
        <dbReference type="ARBA" id="ARBA00010609"/>
    </source>
</evidence>
<comment type="subunit">
    <text evidence="2">Monomer.</text>
</comment>
<keyword evidence="4" id="KW-0560">Oxidoreductase</keyword>
<evidence type="ECO:0000256" key="5">
    <source>
        <dbReference type="ARBA" id="ARBA00038978"/>
    </source>
</evidence>
<dbReference type="InterPro" id="IPR002355">
    <property type="entry name" value="Cu_oxidase_Cu_BS"/>
</dbReference>
<evidence type="ECO:0000256" key="6">
    <source>
        <dbReference type="ARBA" id="ARBA00041027"/>
    </source>
</evidence>
<protein>
    <recommendedName>
        <fullName evidence="6">Multicopper oxidase CueO</fullName>
        <ecNumber evidence="5">1.16.3.4</ecNumber>
    </recommendedName>
    <alternativeName>
        <fullName evidence="7">Copper efflux oxidase</fullName>
    </alternativeName>
    <alternativeName>
        <fullName evidence="8">Cuprous oxidase</fullName>
    </alternativeName>
</protein>
<dbReference type="AlphaFoldDB" id="A0A9W6R4X9"/>
<dbReference type="InterPro" id="IPR008972">
    <property type="entry name" value="Cupredoxin"/>
</dbReference>
<sequence length="738" mass="82872">MPESPGLPDQHPDEPEDRNARRGLSRRIALRLGAAGAAAAAVGVGRAKVMPRLRERGLANPDGMIDAASIQLTDATFTEVFPTSPLILNPFTDLLLVQKAEAPIPVTDLDPPPGPGIGQQNSFGNETHQLWTSDIGFPDPIFYRHKWELATHSFTSSQVLPIDDNGKPTQSFDAQGHTFPAGTVRTLPDSVIFSHNGQMPGPLINAEYGKPVLVRFENHLTENPQNLDTQDFGAPDFSALIHLHNGHTAPESDGNPHYAMTAGPKHRGFPPGSYVDQLYLNFPAGFDDREKVSFWWYHDHTMDHTAANVYKGLFGMYPFYDPKDGRDDGDETTGLRLPGVRTDRPDGAFDVDFDIPLAFFDVRLEDGVTLHNDFHDVEYPAAKNPRTHPEWWGKTFFRHFPDHGFVGDVFTVNGTAYPVLEVKRRKYRFRFLDASISRIYDFQLMTSTKGPKSAVSLGYGGDELQGQYRIQDGQQCMQFHEIATDGGLLPLPIVRDNFELWPAKRREVIIDFTKFMDGTPTTKGDEIYLTNVMKMKDGRMWDKSLRFSPDPNYKIPVLKFVIGDIAEDNSLIPTTPMREIPPVPSNWQSMLNDRLIFEVQRGSASGEIEWLINGKPFDPFNVLNSMQNPAGQSPPATPRKNSFGIWEIRNGGGGWVHPMHLHMEEHRTLMRNGKSILPNSPDRAHPDDISMEDLVALDPSESVVIYRGFRDFVGPYVVHCHNLMHEDHAMMFAWSIIS</sequence>
<comment type="caution">
    <text evidence="13">The sequence shown here is derived from an EMBL/GenBank/DDBJ whole genome shotgun (WGS) entry which is preliminary data.</text>
</comment>
<evidence type="ECO:0000256" key="3">
    <source>
        <dbReference type="ARBA" id="ARBA00022723"/>
    </source>
</evidence>
<dbReference type="PROSITE" id="PS00080">
    <property type="entry name" value="MULTICOPPER_OXIDASE2"/>
    <property type="match status" value="1"/>
</dbReference>
<gene>
    <name evidence="13" type="primary">cotA</name>
    <name evidence="13" type="ORF">Atai01_56350</name>
</gene>
<proteinExistence type="inferred from homology"/>
<evidence type="ECO:0000313" key="13">
    <source>
        <dbReference type="EMBL" id="GLY69016.1"/>
    </source>
</evidence>
<dbReference type="InterPro" id="IPR011706">
    <property type="entry name" value="Cu-oxidase_C"/>
</dbReference>
<evidence type="ECO:0000259" key="11">
    <source>
        <dbReference type="Pfam" id="PF07731"/>
    </source>
</evidence>
<keyword evidence="13" id="KW-0946">Virion</keyword>
<feature type="domain" description="Plastocyanin-like" evidence="11">
    <location>
        <begin position="624"/>
        <end position="733"/>
    </location>
</feature>
<feature type="compositionally biased region" description="Basic and acidic residues" evidence="10">
    <location>
        <begin position="10"/>
        <end position="20"/>
    </location>
</feature>
<accession>A0A9W6R4X9</accession>
<keyword evidence="3" id="KW-0479">Metal-binding</keyword>
<dbReference type="Pfam" id="PF07732">
    <property type="entry name" value="Cu-oxidase_3"/>
    <property type="match status" value="1"/>
</dbReference>
<comment type="catalytic activity">
    <reaction evidence="9">
        <text>4 Cu(+) + O2 + 4 H(+) = 4 Cu(2+) + 2 H2O</text>
        <dbReference type="Rhea" id="RHEA:30083"/>
        <dbReference type="ChEBI" id="CHEBI:15377"/>
        <dbReference type="ChEBI" id="CHEBI:15378"/>
        <dbReference type="ChEBI" id="CHEBI:15379"/>
        <dbReference type="ChEBI" id="CHEBI:29036"/>
        <dbReference type="ChEBI" id="CHEBI:49552"/>
        <dbReference type="EC" id="1.16.3.4"/>
    </reaction>
    <physiologicalReaction direction="left-to-right" evidence="9">
        <dbReference type="Rhea" id="RHEA:30084"/>
    </physiologicalReaction>
</comment>
<evidence type="ECO:0000256" key="2">
    <source>
        <dbReference type="ARBA" id="ARBA00011245"/>
    </source>
</evidence>
<dbReference type="InterPro" id="IPR045087">
    <property type="entry name" value="Cu-oxidase_fam"/>
</dbReference>
<dbReference type="EC" id="1.16.3.4" evidence="5"/>
<feature type="region of interest" description="Disordered" evidence="10">
    <location>
        <begin position="1"/>
        <end position="20"/>
    </location>
</feature>
<evidence type="ECO:0000256" key="10">
    <source>
        <dbReference type="SAM" id="MobiDB-lite"/>
    </source>
</evidence>
<dbReference type="Gene3D" id="2.60.40.420">
    <property type="entry name" value="Cupredoxins - blue copper proteins"/>
    <property type="match status" value="3"/>
</dbReference>
<organism evidence="13 14">
    <name type="scientific">Amycolatopsis taiwanensis</name>
    <dbReference type="NCBI Taxonomy" id="342230"/>
    <lineage>
        <taxon>Bacteria</taxon>
        <taxon>Bacillati</taxon>
        <taxon>Actinomycetota</taxon>
        <taxon>Actinomycetes</taxon>
        <taxon>Pseudonocardiales</taxon>
        <taxon>Pseudonocardiaceae</taxon>
        <taxon>Amycolatopsis</taxon>
    </lineage>
</organism>
<dbReference type="EMBL" id="BSTI01000014">
    <property type="protein sequence ID" value="GLY69016.1"/>
    <property type="molecule type" value="Genomic_DNA"/>
</dbReference>
<dbReference type="RefSeq" id="WP_285488754.1">
    <property type="nucleotide sequence ID" value="NZ_BSTI01000014.1"/>
</dbReference>
<dbReference type="PROSITE" id="PS51318">
    <property type="entry name" value="TAT"/>
    <property type="match status" value="1"/>
</dbReference>